<proteinExistence type="predicted"/>
<feature type="domain" description="DUF4873" evidence="1">
    <location>
        <begin position="134"/>
        <end position="221"/>
    </location>
</feature>
<dbReference type="EMBL" id="AP022563">
    <property type="protein sequence ID" value="BBX20407.1"/>
    <property type="molecule type" value="Genomic_DNA"/>
</dbReference>
<dbReference type="Gene3D" id="3.50.50.60">
    <property type="entry name" value="FAD/NAD(P)-binding domain"/>
    <property type="match status" value="1"/>
</dbReference>
<protein>
    <recommendedName>
        <fullName evidence="1">DUF4873 domain-containing protein</fullName>
    </recommendedName>
</protein>
<name>A0A7I7K8S8_9MYCO</name>
<gene>
    <name evidence="2" type="ORF">MDUV_52670</name>
</gene>
<dbReference type="AlphaFoldDB" id="A0A7I7K8S8"/>
<evidence type="ECO:0000313" key="3">
    <source>
        <dbReference type="Proteomes" id="UP000467006"/>
    </source>
</evidence>
<keyword evidence="3" id="KW-1185">Reference proteome</keyword>
<evidence type="ECO:0000313" key="2">
    <source>
        <dbReference type="EMBL" id="BBX20407.1"/>
    </source>
</evidence>
<dbReference type="Proteomes" id="UP000467006">
    <property type="component" value="Chromosome"/>
</dbReference>
<evidence type="ECO:0000259" key="1">
    <source>
        <dbReference type="Pfam" id="PF16170"/>
    </source>
</evidence>
<dbReference type="KEGG" id="mdu:MDUV_52670"/>
<organism evidence="2 3">
    <name type="scientific">Mycolicibacterium duvalii</name>
    <dbReference type="NCBI Taxonomy" id="39688"/>
    <lineage>
        <taxon>Bacteria</taxon>
        <taxon>Bacillati</taxon>
        <taxon>Actinomycetota</taxon>
        <taxon>Actinomycetes</taxon>
        <taxon>Mycobacteriales</taxon>
        <taxon>Mycobacteriaceae</taxon>
        <taxon>Mycolicibacterium</taxon>
    </lineage>
</organism>
<sequence>MAQGRIPVTTIVIGASRAIAGTLVADIAERCYDATTDMWTVRAADGDTVTARTVVDTRASFDHTVAVHGMPNYFRTPGPDVGLQTRFVARCLDLMARSEATRMEAKSRVRVRSWLPQPVAARFYLSGAAPAADDDVYDGPVAISLDGRDIAARARLTGNLAAIDGRYHWRGTLTGDLPDDLLRSRRVVSLSVAGHEVQARVVERTPWGSLTVAGDGAPPFADEIAKPRD</sequence>
<dbReference type="InterPro" id="IPR032371">
    <property type="entry name" value="DUF4873"/>
</dbReference>
<dbReference type="Pfam" id="PF16170">
    <property type="entry name" value="DUF4873"/>
    <property type="match status" value="1"/>
</dbReference>
<accession>A0A7I7K8S8</accession>
<dbReference type="InterPro" id="IPR036188">
    <property type="entry name" value="FAD/NAD-bd_sf"/>
</dbReference>
<reference evidence="2 3" key="1">
    <citation type="journal article" date="2019" name="Emerg. Microbes Infect.">
        <title>Comprehensive subspecies identification of 175 nontuberculous mycobacteria species based on 7547 genomic profiles.</title>
        <authorList>
            <person name="Matsumoto Y."/>
            <person name="Kinjo T."/>
            <person name="Motooka D."/>
            <person name="Nabeya D."/>
            <person name="Jung N."/>
            <person name="Uechi K."/>
            <person name="Horii T."/>
            <person name="Iida T."/>
            <person name="Fujita J."/>
            <person name="Nakamura S."/>
        </authorList>
    </citation>
    <scope>NUCLEOTIDE SEQUENCE [LARGE SCALE GENOMIC DNA]</scope>
    <source>
        <strain evidence="2 3">JCM 6396</strain>
    </source>
</reference>